<feature type="coiled-coil region" evidence="1">
    <location>
        <begin position="5"/>
        <end position="32"/>
    </location>
</feature>
<organism evidence="3 4">
    <name type="scientific">Solanum verrucosum</name>
    <dbReference type="NCBI Taxonomy" id="315347"/>
    <lineage>
        <taxon>Eukaryota</taxon>
        <taxon>Viridiplantae</taxon>
        <taxon>Streptophyta</taxon>
        <taxon>Embryophyta</taxon>
        <taxon>Tracheophyta</taxon>
        <taxon>Spermatophyta</taxon>
        <taxon>Magnoliopsida</taxon>
        <taxon>eudicotyledons</taxon>
        <taxon>Gunneridae</taxon>
        <taxon>Pentapetalae</taxon>
        <taxon>asterids</taxon>
        <taxon>lamiids</taxon>
        <taxon>Solanales</taxon>
        <taxon>Solanaceae</taxon>
        <taxon>Solanoideae</taxon>
        <taxon>Solaneae</taxon>
        <taxon>Solanum</taxon>
    </lineage>
</organism>
<reference evidence="3" key="1">
    <citation type="submission" date="2023-08" db="EMBL/GenBank/DDBJ databases">
        <title>A de novo genome assembly of Solanum verrucosum Schlechtendal, a Mexican diploid species geographically isolated from the other diploid A-genome species in potato relatives.</title>
        <authorList>
            <person name="Hosaka K."/>
        </authorList>
    </citation>
    <scope>NUCLEOTIDE SEQUENCE</scope>
    <source>
        <tissue evidence="3">Young leaves</tissue>
    </source>
</reference>
<dbReference type="Proteomes" id="UP001234989">
    <property type="component" value="Chromosome 1"/>
</dbReference>
<keyword evidence="4" id="KW-1185">Reference proteome</keyword>
<dbReference type="EMBL" id="CP133612">
    <property type="protein sequence ID" value="WMV09727.1"/>
    <property type="molecule type" value="Genomic_DNA"/>
</dbReference>
<feature type="compositionally biased region" description="Basic and acidic residues" evidence="2">
    <location>
        <begin position="151"/>
        <end position="162"/>
    </location>
</feature>
<sequence length="257" mass="29115">MKTQEKITMKRNEKIKNELEKVRKENMKIEYTNQMYGLLNGEEMPNSRHPEDLNDLCYVINKNLKLINDGIKEKTTKKALYQITIRDSSFGPSTVPSGTNFKRARAPLNLVPDVTPTSMVPLTSPLMALSSDPAQGGPNVARAAVPRRGKLAPERDRSESKGLRVKKKKQVFVEDRRGYRRGSHTRTFNVLRSVGLHLIMMQIQVPRASIRFTVDPVEYFRVSGEPLCIPEDSVILFSQVLFYEDVVGHVPASLSVF</sequence>
<name>A0AAF0T6K9_SOLVR</name>
<gene>
    <name evidence="3" type="ORF">MTR67_003112</name>
</gene>
<evidence type="ECO:0000256" key="1">
    <source>
        <dbReference type="SAM" id="Coils"/>
    </source>
</evidence>
<accession>A0AAF0T6K9</accession>
<evidence type="ECO:0000313" key="3">
    <source>
        <dbReference type="EMBL" id="WMV09727.1"/>
    </source>
</evidence>
<keyword evidence="1" id="KW-0175">Coiled coil</keyword>
<proteinExistence type="predicted"/>
<evidence type="ECO:0000256" key="2">
    <source>
        <dbReference type="SAM" id="MobiDB-lite"/>
    </source>
</evidence>
<protein>
    <submittedName>
        <fullName evidence="3">Uncharacterized protein</fullName>
    </submittedName>
</protein>
<evidence type="ECO:0000313" key="4">
    <source>
        <dbReference type="Proteomes" id="UP001234989"/>
    </source>
</evidence>
<feature type="region of interest" description="Disordered" evidence="2">
    <location>
        <begin position="130"/>
        <end position="164"/>
    </location>
</feature>
<dbReference type="AlphaFoldDB" id="A0AAF0T6K9"/>